<dbReference type="AlphaFoldDB" id="A0AAW0AC84"/>
<dbReference type="Proteomes" id="UP001362999">
    <property type="component" value="Unassembled WGS sequence"/>
</dbReference>
<protein>
    <submittedName>
        <fullName evidence="1">Uncharacterized protein</fullName>
    </submittedName>
</protein>
<keyword evidence="2" id="KW-1185">Reference proteome</keyword>
<evidence type="ECO:0000313" key="2">
    <source>
        <dbReference type="Proteomes" id="UP001362999"/>
    </source>
</evidence>
<comment type="caution">
    <text evidence="1">The sequence shown here is derived from an EMBL/GenBank/DDBJ whole genome shotgun (WGS) entry which is preliminary data.</text>
</comment>
<gene>
    <name evidence="1" type="ORF">R3P38DRAFT_1705584</name>
</gene>
<accession>A0AAW0AC84</accession>
<sequence length="566" mass="64354">MRLLRRHSKAIRKQCDQRLTLRRRPALDTSLFCVHPCSMDFEDREPSLAGVLPGTHVMTLNLSGGTGGMGGRGLQQGGIGGTGEGSRLYVSSADRWTVHVNGNLNYSRDETSMVDSNFRRIPWGDVELQRRVYVDDPRLDPFPRQLRQERCARIVRSARIDGREFTVANYEGHSAEKNWKQDVERYMNIRHENILQMYGTVCWRNVRAAVFHGDFIPYQDFLTSYAHCAMSTCFIYTYINKEFKDTKTYFESTLGSSLPTYTLLIRRCTGHLCLDLSGRDFFGLNMKSTSDLVPTSSPMQILSSANRNDIAKDMTLEEYYFICTLQLSAMEQTIPVPSSSIIHVGALYCDISDELRRAIQVIALPNFDCDLEEEWEYTSDDYTMTADGWMCIPYCSPDDIETFSVGAAFAASTWLSQANHIFKRLNVESDFHRYAILDEISFNITLDDSDVYTFNDPEGYLLLCPTRDLKLGSNSFQWPECPAYWSLDPDGMERLTSDAARELGFPTIATETQAHFRSWDDIVYGGLREFHSGKGFDSESLDVAIHLRAPLYELFSDEPPIVVAAA</sequence>
<proteinExistence type="predicted"/>
<name>A0AAW0AC84_9AGAR</name>
<organism evidence="1 2">
    <name type="scientific">Favolaschia claudopus</name>
    <dbReference type="NCBI Taxonomy" id="2862362"/>
    <lineage>
        <taxon>Eukaryota</taxon>
        <taxon>Fungi</taxon>
        <taxon>Dikarya</taxon>
        <taxon>Basidiomycota</taxon>
        <taxon>Agaricomycotina</taxon>
        <taxon>Agaricomycetes</taxon>
        <taxon>Agaricomycetidae</taxon>
        <taxon>Agaricales</taxon>
        <taxon>Marasmiineae</taxon>
        <taxon>Mycenaceae</taxon>
        <taxon>Favolaschia</taxon>
    </lineage>
</organism>
<evidence type="ECO:0000313" key="1">
    <source>
        <dbReference type="EMBL" id="KAK7006280.1"/>
    </source>
</evidence>
<dbReference type="EMBL" id="JAWWNJ010000076">
    <property type="protein sequence ID" value="KAK7006280.1"/>
    <property type="molecule type" value="Genomic_DNA"/>
</dbReference>
<reference evidence="1 2" key="1">
    <citation type="journal article" date="2024" name="J Genomics">
        <title>Draft genome sequencing and assembly of Favolaschia claudopus CIRM-BRFM 2984 isolated from oak limbs.</title>
        <authorList>
            <person name="Navarro D."/>
            <person name="Drula E."/>
            <person name="Chaduli D."/>
            <person name="Cazenave R."/>
            <person name="Ahrendt S."/>
            <person name="Wang J."/>
            <person name="Lipzen A."/>
            <person name="Daum C."/>
            <person name="Barry K."/>
            <person name="Grigoriev I.V."/>
            <person name="Favel A."/>
            <person name="Rosso M.N."/>
            <person name="Martin F."/>
        </authorList>
    </citation>
    <scope>NUCLEOTIDE SEQUENCE [LARGE SCALE GENOMIC DNA]</scope>
    <source>
        <strain evidence="1 2">CIRM-BRFM 2984</strain>
    </source>
</reference>